<dbReference type="EMBL" id="CP051678">
    <property type="protein sequence ID" value="QJD81541.1"/>
    <property type="molecule type" value="Genomic_DNA"/>
</dbReference>
<sequence>MEHVFNSLLADGAPDEKPVGIQPLYGGNPKAVQDMNPDDFRAASDAVLAKVREQAFSRGLPIVYEIAGRTVREYADGRLEPVR</sequence>
<dbReference type="Proteomes" id="UP000501128">
    <property type="component" value="Plasmid unnamed1"/>
</dbReference>
<name>A0A7L5DVP2_9BACT</name>
<organism evidence="2 3">
    <name type="scientific">Spirosoma rhododendri</name>
    <dbReference type="NCBI Taxonomy" id="2728024"/>
    <lineage>
        <taxon>Bacteria</taxon>
        <taxon>Pseudomonadati</taxon>
        <taxon>Bacteroidota</taxon>
        <taxon>Cytophagia</taxon>
        <taxon>Cytophagales</taxon>
        <taxon>Cytophagaceae</taxon>
        <taxon>Spirosoma</taxon>
    </lineage>
</organism>
<dbReference type="AlphaFoldDB" id="A0A7L5DVP2"/>
<accession>A0A7L5DVP2</accession>
<geneLocation type="plasmid" evidence="2 3">
    <name>unnamed1</name>
</geneLocation>
<gene>
    <name evidence="2" type="ORF">HH216_24530</name>
</gene>
<protein>
    <submittedName>
        <fullName evidence="2">Uncharacterized protein</fullName>
    </submittedName>
</protein>
<evidence type="ECO:0000313" key="3">
    <source>
        <dbReference type="Proteomes" id="UP000501128"/>
    </source>
</evidence>
<feature type="region of interest" description="Disordered" evidence="1">
    <location>
        <begin position="1"/>
        <end position="28"/>
    </location>
</feature>
<keyword evidence="2" id="KW-0614">Plasmid</keyword>
<dbReference type="RefSeq" id="WP_169553559.1">
    <property type="nucleotide sequence ID" value="NZ_CP051678.1"/>
</dbReference>
<evidence type="ECO:0000313" key="2">
    <source>
        <dbReference type="EMBL" id="QJD81541.1"/>
    </source>
</evidence>
<keyword evidence="3" id="KW-1185">Reference proteome</keyword>
<proteinExistence type="predicted"/>
<dbReference type="KEGG" id="srho:HH216_24530"/>
<reference evidence="2 3" key="1">
    <citation type="submission" date="2020-04" db="EMBL/GenBank/DDBJ databases">
        <title>Genome sequencing of novel species.</title>
        <authorList>
            <person name="Heo J."/>
            <person name="Kim S.-J."/>
            <person name="Kim J.-S."/>
            <person name="Hong S.-B."/>
            <person name="Kwon S.-W."/>
        </authorList>
    </citation>
    <scope>NUCLEOTIDE SEQUENCE [LARGE SCALE GENOMIC DNA]</scope>
    <source>
        <strain evidence="2 3">CJU-R4</strain>
        <plasmid evidence="2 3">unnamed1</plasmid>
    </source>
</reference>
<evidence type="ECO:0000256" key="1">
    <source>
        <dbReference type="SAM" id="MobiDB-lite"/>
    </source>
</evidence>